<evidence type="ECO:0000256" key="8">
    <source>
        <dbReference type="ARBA" id="ARBA00023212"/>
    </source>
</evidence>
<dbReference type="Gene3D" id="1.10.3730.20">
    <property type="match status" value="1"/>
</dbReference>
<dbReference type="SMART" id="SM00129">
    <property type="entry name" value="KISc"/>
    <property type="match status" value="1"/>
</dbReference>
<feature type="binding site" evidence="10">
    <location>
        <begin position="109"/>
        <end position="116"/>
    </location>
    <ligand>
        <name>ATP</name>
        <dbReference type="ChEBI" id="CHEBI:30616"/>
    </ligand>
</feature>
<dbReference type="GO" id="GO:0003777">
    <property type="term" value="F:microtubule motor activity"/>
    <property type="evidence" value="ECO:0007669"/>
    <property type="project" value="InterPro"/>
</dbReference>
<feature type="coiled-coil region" evidence="11">
    <location>
        <begin position="1175"/>
        <end position="1343"/>
    </location>
</feature>
<protein>
    <recommendedName>
        <fullName evidence="14">Kinesin motor domain-containing protein</fullName>
    </recommendedName>
</protein>
<proteinExistence type="inferred from homology"/>
<evidence type="ECO:0000256" key="10">
    <source>
        <dbReference type="PROSITE-ProRule" id="PRU00283"/>
    </source>
</evidence>
<reference evidence="15" key="1">
    <citation type="submission" date="2019-04" db="EMBL/GenBank/DDBJ databases">
        <title>Genome assembly of Zosterops borbonicus 15179.</title>
        <authorList>
            <person name="Leroy T."/>
            <person name="Anselmetti Y."/>
            <person name="Tilak M.-K."/>
            <person name="Nabholz B."/>
        </authorList>
    </citation>
    <scope>NUCLEOTIDE SEQUENCE</scope>
    <source>
        <strain evidence="15">HGM_15179</strain>
        <tissue evidence="15">Muscle</tissue>
    </source>
</reference>
<dbReference type="CDD" id="cd01373">
    <property type="entry name" value="KISc_KLP2_like"/>
    <property type="match status" value="1"/>
</dbReference>
<dbReference type="InterPro" id="IPR027417">
    <property type="entry name" value="P-loop_NTPase"/>
</dbReference>
<evidence type="ECO:0000313" key="16">
    <source>
        <dbReference type="Proteomes" id="UP000796761"/>
    </source>
</evidence>
<keyword evidence="13" id="KW-0812">Transmembrane</keyword>
<dbReference type="Gene3D" id="3.40.850.10">
    <property type="entry name" value="Kinesin motor domain"/>
    <property type="match status" value="1"/>
</dbReference>
<dbReference type="SUPFAM" id="SSF103481">
    <property type="entry name" value="Multidrug resistance efflux transporter EmrE"/>
    <property type="match status" value="1"/>
</dbReference>
<dbReference type="InterPro" id="IPR036961">
    <property type="entry name" value="Kinesin_motor_dom_sf"/>
</dbReference>
<evidence type="ECO:0000256" key="4">
    <source>
        <dbReference type="ARBA" id="ARBA00022741"/>
    </source>
</evidence>
<dbReference type="FunFam" id="3.40.850.10:FF:000034">
    <property type="entry name" value="Kinesin family member 15"/>
    <property type="match status" value="1"/>
</dbReference>
<dbReference type="GO" id="GO:0005524">
    <property type="term" value="F:ATP binding"/>
    <property type="evidence" value="ECO:0007669"/>
    <property type="project" value="UniProtKB-UniRule"/>
</dbReference>
<keyword evidence="13" id="KW-0472">Membrane</keyword>
<evidence type="ECO:0000256" key="12">
    <source>
        <dbReference type="SAM" id="MobiDB-lite"/>
    </source>
</evidence>
<evidence type="ECO:0000256" key="3">
    <source>
        <dbReference type="ARBA" id="ARBA00022701"/>
    </source>
</evidence>
<dbReference type="PROSITE" id="PS50067">
    <property type="entry name" value="KINESIN_MOTOR_2"/>
    <property type="match status" value="1"/>
</dbReference>
<feature type="coiled-coil region" evidence="11">
    <location>
        <begin position="515"/>
        <end position="545"/>
    </location>
</feature>
<dbReference type="Pfam" id="PF00225">
    <property type="entry name" value="Kinesin"/>
    <property type="match status" value="1"/>
</dbReference>
<dbReference type="InterPro" id="IPR044986">
    <property type="entry name" value="KIF15/KIN-12"/>
</dbReference>
<organism evidence="15 16">
    <name type="scientific">Zosterops borbonicus</name>
    <dbReference type="NCBI Taxonomy" id="364589"/>
    <lineage>
        <taxon>Eukaryota</taxon>
        <taxon>Metazoa</taxon>
        <taxon>Chordata</taxon>
        <taxon>Craniata</taxon>
        <taxon>Vertebrata</taxon>
        <taxon>Euteleostomi</taxon>
        <taxon>Archelosauria</taxon>
        <taxon>Archosauria</taxon>
        <taxon>Dinosauria</taxon>
        <taxon>Saurischia</taxon>
        <taxon>Theropoda</taxon>
        <taxon>Coelurosauria</taxon>
        <taxon>Aves</taxon>
        <taxon>Neognathae</taxon>
        <taxon>Neoaves</taxon>
        <taxon>Telluraves</taxon>
        <taxon>Australaves</taxon>
        <taxon>Passeriformes</taxon>
        <taxon>Sylvioidea</taxon>
        <taxon>Zosteropidae</taxon>
        <taxon>Zosterops</taxon>
    </lineage>
</organism>
<evidence type="ECO:0000259" key="14">
    <source>
        <dbReference type="PROSITE" id="PS50067"/>
    </source>
</evidence>
<dbReference type="GO" id="GO:0005813">
    <property type="term" value="C:centrosome"/>
    <property type="evidence" value="ECO:0007669"/>
    <property type="project" value="UniProtKB-ARBA"/>
</dbReference>
<dbReference type="GO" id="GO:0005829">
    <property type="term" value="C:cytosol"/>
    <property type="evidence" value="ECO:0007669"/>
    <property type="project" value="UniProtKB-ARBA"/>
</dbReference>
<feature type="coiled-coil region" evidence="11">
    <location>
        <begin position="1090"/>
        <end position="1131"/>
    </location>
</feature>
<evidence type="ECO:0000256" key="2">
    <source>
        <dbReference type="ARBA" id="ARBA00022490"/>
    </source>
</evidence>
<keyword evidence="3" id="KW-0493">Microtubule</keyword>
<dbReference type="GO" id="GO:0000278">
    <property type="term" value="P:mitotic cell cycle"/>
    <property type="evidence" value="ECO:0007669"/>
    <property type="project" value="UniProtKB-ARBA"/>
</dbReference>
<dbReference type="PANTHER" id="PTHR37739">
    <property type="entry name" value="KINESIN-LIKE PROTEIN KIN-12D"/>
    <property type="match status" value="1"/>
</dbReference>
<dbReference type="GO" id="GO:0007018">
    <property type="term" value="P:microtubule-based movement"/>
    <property type="evidence" value="ECO:0007669"/>
    <property type="project" value="InterPro"/>
</dbReference>
<evidence type="ECO:0000256" key="5">
    <source>
        <dbReference type="ARBA" id="ARBA00022840"/>
    </source>
</evidence>
<feature type="domain" description="Kinesin motor" evidence="14">
    <location>
        <begin position="26"/>
        <end position="363"/>
    </location>
</feature>
<name>A0A8K1GTF2_9PASS</name>
<feature type="region of interest" description="Disordered" evidence="12">
    <location>
        <begin position="1"/>
        <end position="20"/>
    </location>
</feature>
<dbReference type="GO" id="GO:0005819">
    <property type="term" value="C:spindle"/>
    <property type="evidence" value="ECO:0007669"/>
    <property type="project" value="UniProtKB-SubCell"/>
</dbReference>
<keyword evidence="8" id="KW-0206">Cytoskeleton</keyword>
<feature type="transmembrane region" description="Helical" evidence="13">
    <location>
        <begin position="1408"/>
        <end position="1429"/>
    </location>
</feature>
<gene>
    <name evidence="15" type="ORF">HGM15179_002066</name>
</gene>
<feature type="transmembrane region" description="Helical" evidence="13">
    <location>
        <begin position="1375"/>
        <end position="1396"/>
    </location>
</feature>
<keyword evidence="4 10" id="KW-0547">Nucleotide-binding</keyword>
<dbReference type="EMBL" id="SWJQ01000034">
    <property type="protein sequence ID" value="TRZ25049.1"/>
    <property type="molecule type" value="Genomic_DNA"/>
</dbReference>
<dbReference type="Proteomes" id="UP000796761">
    <property type="component" value="Unassembled WGS sequence"/>
</dbReference>
<dbReference type="SUPFAM" id="SSF52540">
    <property type="entry name" value="P-loop containing nucleoside triphosphate hydrolases"/>
    <property type="match status" value="1"/>
</dbReference>
<sequence>MAPGVRGDLRDSSVSSLNSPSVEGDAIKVFVRVRPPSERTALTDGDHGLCLSVLSSNTIRLHSKPEPKIFTFDYVANMETTQESVFSSVAKNIVESCMNGYNGTIFAYGQTGSGKTFTMMGPSDSDNFTHSLRGVIPRSFEYLFFLIEREKEKAGSGKSFLCKCSFIEIYNEQIFDLLDSASSGLFLREHIKKGVFVDGAVEQVLSSAAEAYQVLTMGWRNRRVASTSMNRESSRSHAVFTITVESMEKNNEVVNIRSSLLNLVDLAGSERQKDTHTEGLRLKEAGNINRSLSCLGQVITALVDVGNGKQRHICYRDSKLTFLLRDSLGGNAKTCIIANVHPGSKCFGETLSTLNFAQRAKLIKNKAVVNEDTQGNVNQLQAEVKKLKEQLAQLTSVPSVCSTSVSQDAVEKGKNNINYMNNFLEAMLFWEKSEGEKKNLLEKVAQLEELCAKKEKFVQSNKMIVKFREDHIVRLERLHKEAGGILLPKEQDDLLNDLREEVQILREQMEQHPRIAKYAMENHNLREENKKLRSLQSVKKAQEIDAQTIAELEKAFLEASATEKSTGGHRLYSTTMAVEGNSLASVERLKARLLQTQAELATSKQEYEEFKELTKKKQMELESELQSLQKANQHLENILEATKAHKRREVSQLHKLHRESLKIITTPTKAYQLRSRLVPRISPDYNFEDFQLSEEMMDDILKEPIPPQMSEQACEAIAEELKVAQEQLSIMQTKLDEEESKNIKLQQHINKLEHHSAQIQELLSSERNDWSKERQELHEQIKSLEKHLQESQNKTDILKSEVHDLRIVLQSADKELSAVKLEYNAFREKQEKEVSQLSGRHMDVQFQLDSVRLEHEKILEEKASLQDDYDNLQEVAKFETDQLKQQLEDRKQEAEAMKTELCNLLQLLKTEKEHNEKLTLQLQEDKENNSKELLKVLEKAQVEKPFSEMVTQCEQQEAKLRTLEQELAAAEETIASLKKTNDTDKEVVTDLMRQIQELRSSINHKTESIDGLTRELEDINHKYNIVLAAKEESKRIIEDQEKKIEELKEALEGREIADNIERDLLCEELRHTADQLISLTEASKKHDALLQCAQEDIAKKEAVIQELREQLDKMTEELENRKNEYELKMKQIDCFVDSSSVTFPQCPKTPPNFDVNLAKLLETHEQEIADRRASAINLEHLVHELNEERRAKNDEILRLKEQLNELENLRLEMQVLVENNRSLQSLVEAQRPSKNSDQKHPDVQYLKEKEEEIAEERLAKNKAVEEMLKIKTELEETKNILRIQEKACREMTLEMERTRTLELKAFNEKEEIRSKLEEAYEERDRTEKEIELLKKQVDSLAEENGKLLGHQNLNQKIQYLVKLKKDNAKLTELPVLLRLSCVGLVFVCNAVMWTVFTKALRLSSSSAAASVTTTASNFISSAILGKLLFGETWTPLWWVGLAVTVCGLMLLHTAAPQLVQVPAEKKE</sequence>
<evidence type="ECO:0000256" key="7">
    <source>
        <dbReference type="ARBA" id="ARBA00023175"/>
    </source>
</evidence>
<dbReference type="PRINTS" id="PR00380">
    <property type="entry name" value="KINESINHEAVY"/>
</dbReference>
<feature type="coiled-coil region" evidence="11">
    <location>
        <begin position="714"/>
        <end position="1057"/>
    </location>
</feature>
<keyword evidence="2" id="KW-0963">Cytoplasm</keyword>
<evidence type="ECO:0000256" key="1">
    <source>
        <dbReference type="ARBA" id="ARBA00004186"/>
    </source>
</evidence>
<evidence type="ECO:0000256" key="6">
    <source>
        <dbReference type="ARBA" id="ARBA00023054"/>
    </source>
</evidence>
<dbReference type="OrthoDB" id="3176171at2759"/>
<keyword evidence="16" id="KW-1185">Reference proteome</keyword>
<evidence type="ECO:0000256" key="13">
    <source>
        <dbReference type="SAM" id="Phobius"/>
    </source>
</evidence>
<keyword evidence="6 11" id="KW-0175">Coiled coil</keyword>
<feature type="coiled-coil region" evidence="11">
    <location>
        <begin position="430"/>
        <end position="457"/>
    </location>
</feature>
<evidence type="ECO:0000256" key="11">
    <source>
        <dbReference type="SAM" id="Coils"/>
    </source>
</evidence>
<comment type="caution">
    <text evidence="15">The sequence shown here is derived from an EMBL/GenBank/DDBJ whole genome shotgun (WGS) entry which is preliminary data.</text>
</comment>
<dbReference type="GO" id="GO:0008017">
    <property type="term" value="F:microtubule binding"/>
    <property type="evidence" value="ECO:0007669"/>
    <property type="project" value="InterPro"/>
</dbReference>
<dbReference type="GO" id="GO:0005874">
    <property type="term" value="C:microtubule"/>
    <property type="evidence" value="ECO:0007669"/>
    <property type="project" value="UniProtKB-KW"/>
</dbReference>
<feature type="coiled-coil region" evidence="11">
    <location>
        <begin position="370"/>
        <end position="397"/>
    </location>
</feature>
<evidence type="ECO:0000313" key="15">
    <source>
        <dbReference type="EMBL" id="TRZ25049.1"/>
    </source>
</evidence>
<evidence type="ECO:0000256" key="9">
    <source>
        <dbReference type="ARBA" id="ARBA00034488"/>
    </source>
</evidence>
<dbReference type="InterPro" id="IPR037185">
    <property type="entry name" value="EmrE-like"/>
</dbReference>
<keyword evidence="7 10" id="KW-0505">Motor protein</keyword>
<comment type="subcellular location">
    <subcellularLocation>
        <location evidence="1">Cytoplasm</location>
        <location evidence="1">Cytoskeleton</location>
        <location evidence="1">Spindle</location>
    </subcellularLocation>
</comment>
<dbReference type="InterPro" id="IPR001752">
    <property type="entry name" value="Kinesin_motor_dom"/>
</dbReference>
<feature type="coiled-coil region" evidence="11">
    <location>
        <begin position="586"/>
        <end position="648"/>
    </location>
</feature>
<keyword evidence="13" id="KW-1133">Transmembrane helix</keyword>
<dbReference type="PANTHER" id="PTHR37739:SF8">
    <property type="entry name" value="KINESIN-LIKE PROTEIN KIN-12D"/>
    <property type="match status" value="1"/>
</dbReference>
<accession>A0A8K1GTF2</accession>
<keyword evidence="5 10" id="KW-0067">ATP-binding</keyword>
<comment type="similarity">
    <text evidence="9">Belongs to the TRAFAC class myosin-kinesin ATPase superfamily. Kinesin family. KIN-12 subfamily.</text>
</comment>
<feature type="transmembrane region" description="Helical" evidence="13">
    <location>
        <begin position="1435"/>
        <end position="1455"/>
    </location>
</feature>